<dbReference type="OrthoDB" id="1934635at2759"/>
<proteinExistence type="predicted"/>
<reference evidence="1" key="1">
    <citation type="submission" date="2022-04" db="EMBL/GenBank/DDBJ databases">
        <title>Carnegiea gigantea Genome sequencing and assembly v2.</title>
        <authorList>
            <person name="Copetti D."/>
            <person name="Sanderson M.J."/>
            <person name="Burquez A."/>
            <person name="Wojciechowski M.F."/>
        </authorList>
    </citation>
    <scope>NUCLEOTIDE SEQUENCE</scope>
    <source>
        <strain evidence="1">SGP5-SGP5p</strain>
        <tissue evidence="1">Aerial part</tissue>
    </source>
</reference>
<comment type="caution">
    <text evidence="1">The sequence shown here is derived from an EMBL/GenBank/DDBJ whole genome shotgun (WGS) entry which is preliminary data.</text>
</comment>
<dbReference type="EMBL" id="JAKOGI010000801">
    <property type="protein sequence ID" value="KAJ8430369.1"/>
    <property type="molecule type" value="Genomic_DNA"/>
</dbReference>
<evidence type="ECO:0000313" key="1">
    <source>
        <dbReference type="EMBL" id="KAJ8430369.1"/>
    </source>
</evidence>
<protein>
    <submittedName>
        <fullName evidence="1">Uncharacterized protein</fullName>
    </submittedName>
</protein>
<dbReference type="Proteomes" id="UP001153076">
    <property type="component" value="Unassembled WGS sequence"/>
</dbReference>
<gene>
    <name evidence="1" type="ORF">Cgig2_034180</name>
</gene>
<evidence type="ECO:0000313" key="2">
    <source>
        <dbReference type="Proteomes" id="UP001153076"/>
    </source>
</evidence>
<sequence>MVDNGLKLKQLNSNVSYYYAQFEEIKLRCAVKEEQWVIVTKVINVLRDDLKGEVILHHPESLAQAYQKALEIEKYKKPSYSRRWASSAEESKPFKAVTFQENSYSKEQAQSNHFTINNTQLPTSFGKVCHKCHVRGHPPSHCSHRALKITLGRDELINDTIYPAVGDTTIKSEHEDDKRDNHLSFMRCLPS</sequence>
<name>A0A9Q1JST0_9CARY</name>
<accession>A0A9Q1JST0</accession>
<organism evidence="1 2">
    <name type="scientific">Carnegiea gigantea</name>
    <dbReference type="NCBI Taxonomy" id="171969"/>
    <lineage>
        <taxon>Eukaryota</taxon>
        <taxon>Viridiplantae</taxon>
        <taxon>Streptophyta</taxon>
        <taxon>Embryophyta</taxon>
        <taxon>Tracheophyta</taxon>
        <taxon>Spermatophyta</taxon>
        <taxon>Magnoliopsida</taxon>
        <taxon>eudicotyledons</taxon>
        <taxon>Gunneridae</taxon>
        <taxon>Pentapetalae</taxon>
        <taxon>Caryophyllales</taxon>
        <taxon>Cactineae</taxon>
        <taxon>Cactaceae</taxon>
        <taxon>Cactoideae</taxon>
        <taxon>Echinocereeae</taxon>
        <taxon>Carnegiea</taxon>
    </lineage>
</organism>
<dbReference type="AlphaFoldDB" id="A0A9Q1JST0"/>
<keyword evidence="2" id="KW-1185">Reference proteome</keyword>